<dbReference type="Gene3D" id="2.40.50.90">
    <property type="match status" value="1"/>
</dbReference>
<accession>A0A382XMC5</accession>
<dbReference type="EMBL" id="UINC01168777">
    <property type="protein sequence ID" value="SVD71979.1"/>
    <property type="molecule type" value="Genomic_DNA"/>
</dbReference>
<sequence>MYEYQATVLRVVDGDTIEVDIDLGFSTVIKKQRVRFKGIDTPETRTRDLVEKEAGLRAKERVEDLCPPGSIITLRTTIDKGDKYGRILGEIFVPGVIQSVNQLLLEEGHAVVY</sequence>
<dbReference type="InterPro" id="IPR002071">
    <property type="entry name" value="Thermonucl_AS"/>
</dbReference>
<dbReference type="AlphaFoldDB" id="A0A382XMC5"/>
<dbReference type="PROSITE" id="PS50830">
    <property type="entry name" value="TNASE_3"/>
    <property type="match status" value="1"/>
</dbReference>
<evidence type="ECO:0000313" key="2">
    <source>
        <dbReference type="EMBL" id="SVD71979.1"/>
    </source>
</evidence>
<dbReference type="SUPFAM" id="SSF50199">
    <property type="entry name" value="Staphylococcal nuclease"/>
    <property type="match status" value="1"/>
</dbReference>
<protein>
    <recommendedName>
        <fullName evidence="1">TNase-like domain-containing protein</fullName>
    </recommendedName>
</protein>
<dbReference type="InterPro" id="IPR035437">
    <property type="entry name" value="SNase_OB-fold_sf"/>
</dbReference>
<name>A0A382XMC5_9ZZZZ</name>
<proteinExistence type="predicted"/>
<organism evidence="2">
    <name type="scientific">marine metagenome</name>
    <dbReference type="NCBI Taxonomy" id="408172"/>
    <lineage>
        <taxon>unclassified sequences</taxon>
        <taxon>metagenomes</taxon>
        <taxon>ecological metagenomes</taxon>
    </lineage>
</organism>
<dbReference type="PROSITE" id="PS01284">
    <property type="entry name" value="TNASE_2"/>
    <property type="match status" value="1"/>
</dbReference>
<evidence type="ECO:0000259" key="1">
    <source>
        <dbReference type="PROSITE" id="PS50830"/>
    </source>
</evidence>
<reference evidence="2" key="1">
    <citation type="submission" date="2018-05" db="EMBL/GenBank/DDBJ databases">
        <authorList>
            <person name="Lanie J.A."/>
            <person name="Ng W.-L."/>
            <person name="Kazmierczak K.M."/>
            <person name="Andrzejewski T.M."/>
            <person name="Davidsen T.M."/>
            <person name="Wayne K.J."/>
            <person name="Tettelin H."/>
            <person name="Glass J.I."/>
            <person name="Rusch D."/>
            <person name="Podicherti R."/>
            <person name="Tsui H.-C.T."/>
            <person name="Winkler M.E."/>
        </authorList>
    </citation>
    <scope>NUCLEOTIDE SEQUENCE</scope>
</reference>
<feature type="domain" description="TNase-like" evidence="1">
    <location>
        <begin position="2"/>
        <end position="113"/>
    </location>
</feature>
<dbReference type="GO" id="GO:0003676">
    <property type="term" value="F:nucleic acid binding"/>
    <property type="evidence" value="ECO:0007669"/>
    <property type="project" value="InterPro"/>
</dbReference>
<dbReference type="GO" id="GO:0004518">
    <property type="term" value="F:nuclease activity"/>
    <property type="evidence" value="ECO:0007669"/>
    <property type="project" value="InterPro"/>
</dbReference>
<gene>
    <name evidence="2" type="ORF">METZ01_LOCUS424833</name>
</gene>
<dbReference type="Pfam" id="PF00565">
    <property type="entry name" value="SNase"/>
    <property type="match status" value="1"/>
</dbReference>
<dbReference type="SMART" id="SM00318">
    <property type="entry name" value="SNc"/>
    <property type="match status" value="1"/>
</dbReference>
<dbReference type="InterPro" id="IPR016071">
    <property type="entry name" value="Staphylococal_nuclease_OB-fold"/>
</dbReference>